<dbReference type="OrthoDB" id="1489309at2"/>
<dbReference type="AlphaFoldDB" id="I4AJC8"/>
<dbReference type="eggNOG" id="COG4206">
    <property type="taxonomic scope" value="Bacteria"/>
</dbReference>
<sequence precursor="true">MENYNKKQSFLQAFPVSSLMTLVCILFCVFFINSVFAQNDSTQNELPLVDSLGQETNDSTLSIVPSPTNDINIDTTQNNLPIKKGRGQKNGNQNIQDTTTTVTDTTAQDSTQAGALLQGEAPPQINTDSIDYAANSVWKLYEEDLYLNTKREIHPDTSIHRFHRYNISQKSDYAYQDLGNMGTASQSIFYEEPHQIGSRWGITAYEPYIRRPNEVPYFNTLAPYVDIYLVQGGQGKSWLDVDLSRNVNPDWNVSIFYRRLSANKVVNQAFSNNDEQMEHQTFSFTNRFFSKNHRYKVLAHFSWYDHYMLETGGVKSTVDLEGFSNQNVIDTLFQLDDSELDYNMPNFGNVVQYGRTFHIYQQYSITKGGQLELFQLTDYSQNINRYSNEAEDYVVNIDFYNSYSDFPSVSSEKGFTYRTAFAQLENKAGIKGRINNFQYRTFAKLRNYQARYDFPFAQGEIQTSQEINIDPELFIGGGLRYFLNKKANNKSENREEIYERERKTLDSLSKKDLKDSTDIKFVPSISIKDNSISAVSYIDASAEYQLVSELVGDYRVSAEWIRNNLTVGLSRTVYSPSLAQQYSFQPQLRWQNDNFERTTSDKVYASIEFNPLKLPFLKSVDSAYKISLRPYISASNIQNLVYNDSNSVARQTSKATQPISAGLMMKGSYNKLHALLDVRYNQNLGEDLIRMPPIFVNLLFFYKNKLFDNAMEAEIGTDIHYHSKYKADAYNPLIQQFHLQEKYNVGGFPQMDVFFNFKVSRAKITLKVNNVLLDVAGKGYYDTPLYIAQPRAVEVVINWLFFN</sequence>
<dbReference type="InterPro" id="IPR025631">
    <property type="entry name" value="Porin_10"/>
</dbReference>
<dbReference type="HOGENOM" id="CLU_025041_0_0_10"/>
<evidence type="ECO:0008006" key="3">
    <source>
        <dbReference type="Google" id="ProtNLM"/>
    </source>
</evidence>
<reference evidence="2" key="1">
    <citation type="submission" date="2012-06" db="EMBL/GenBank/DDBJ databases">
        <title>The complete genome of Flexibacter litoralis DSM 6794.</title>
        <authorList>
            <person name="Lucas S."/>
            <person name="Copeland A."/>
            <person name="Lapidus A."/>
            <person name="Glavina del Rio T."/>
            <person name="Dalin E."/>
            <person name="Tice H."/>
            <person name="Bruce D."/>
            <person name="Goodwin L."/>
            <person name="Pitluck S."/>
            <person name="Peters L."/>
            <person name="Ovchinnikova G."/>
            <person name="Lu M."/>
            <person name="Kyrpides N."/>
            <person name="Mavromatis K."/>
            <person name="Ivanova N."/>
            <person name="Brettin T."/>
            <person name="Detter J.C."/>
            <person name="Han C."/>
            <person name="Larimer F."/>
            <person name="Land M."/>
            <person name="Hauser L."/>
            <person name="Markowitz V."/>
            <person name="Cheng J.-F."/>
            <person name="Hugenholtz P."/>
            <person name="Woyke T."/>
            <person name="Wu D."/>
            <person name="Spring S."/>
            <person name="Lang E."/>
            <person name="Kopitz M."/>
            <person name="Brambilla E."/>
            <person name="Klenk H.-P."/>
            <person name="Eisen J.A."/>
        </authorList>
    </citation>
    <scope>NUCLEOTIDE SEQUENCE [LARGE SCALE GENOMIC DNA]</scope>
    <source>
        <strain evidence="2">ATCC 23117 / DSM 6794 / NBRC 15988 / NCIMB 1366 / Sio-4</strain>
    </source>
</reference>
<dbReference type="KEGG" id="fli:Fleli_1653"/>
<dbReference type="RefSeq" id="WP_014797518.1">
    <property type="nucleotide sequence ID" value="NC_018018.1"/>
</dbReference>
<evidence type="ECO:0000313" key="1">
    <source>
        <dbReference type="EMBL" id="AFM04063.1"/>
    </source>
</evidence>
<gene>
    <name evidence="1" type="ordered locus">Fleli_1653</name>
</gene>
<evidence type="ECO:0000313" key="2">
    <source>
        <dbReference type="Proteomes" id="UP000006054"/>
    </source>
</evidence>
<dbReference type="Pfam" id="PF14121">
    <property type="entry name" value="Porin_10"/>
    <property type="match status" value="1"/>
</dbReference>
<name>I4AJC8_BERLS</name>
<dbReference type="STRING" id="880071.Fleli_1653"/>
<dbReference type="PATRIC" id="fig|880071.3.peg.1625"/>
<protein>
    <recommendedName>
        <fullName evidence="3">Porin</fullName>
    </recommendedName>
</protein>
<dbReference type="Proteomes" id="UP000006054">
    <property type="component" value="Chromosome"/>
</dbReference>
<dbReference type="EMBL" id="CP003345">
    <property type="protein sequence ID" value="AFM04063.1"/>
    <property type="molecule type" value="Genomic_DNA"/>
</dbReference>
<organism evidence="1 2">
    <name type="scientific">Bernardetia litoralis (strain ATCC 23117 / DSM 6794 / NBRC 15988 / NCIMB 1366 / Fx l1 / Sio-4)</name>
    <name type="common">Flexibacter litoralis</name>
    <dbReference type="NCBI Taxonomy" id="880071"/>
    <lineage>
        <taxon>Bacteria</taxon>
        <taxon>Pseudomonadati</taxon>
        <taxon>Bacteroidota</taxon>
        <taxon>Cytophagia</taxon>
        <taxon>Cytophagales</taxon>
        <taxon>Bernardetiaceae</taxon>
        <taxon>Bernardetia</taxon>
    </lineage>
</organism>
<proteinExistence type="predicted"/>
<keyword evidence="2" id="KW-1185">Reference proteome</keyword>
<accession>I4AJC8</accession>